<dbReference type="AlphaFoldDB" id="A0A9D4C1K8"/>
<dbReference type="EMBL" id="JAIWYP010000013">
    <property type="protein sequence ID" value="KAH3715494.1"/>
    <property type="molecule type" value="Genomic_DNA"/>
</dbReference>
<sequence>MLGVMEGVWKLECLSKGLMTFSKAKGIIPVTRTLCRTPRFFIDNLFFTIASQCSSKASMEGRPALPSRGTTPPFRGP</sequence>
<reference evidence="2" key="2">
    <citation type="submission" date="2020-11" db="EMBL/GenBank/DDBJ databases">
        <authorList>
            <person name="McCartney M.A."/>
            <person name="Auch B."/>
            <person name="Kono T."/>
            <person name="Mallez S."/>
            <person name="Becker A."/>
            <person name="Gohl D.M."/>
            <person name="Silverstein K.A.T."/>
            <person name="Koren S."/>
            <person name="Bechman K.B."/>
            <person name="Herman A."/>
            <person name="Abrahante J.E."/>
            <person name="Garbe J."/>
        </authorList>
    </citation>
    <scope>NUCLEOTIDE SEQUENCE</scope>
    <source>
        <strain evidence="2">Duluth1</strain>
        <tissue evidence="2">Whole animal</tissue>
    </source>
</reference>
<protein>
    <submittedName>
        <fullName evidence="2">Uncharacterized protein</fullName>
    </submittedName>
</protein>
<accession>A0A9D4C1K8</accession>
<keyword evidence="3" id="KW-1185">Reference proteome</keyword>
<feature type="region of interest" description="Disordered" evidence="1">
    <location>
        <begin position="55"/>
        <end position="77"/>
    </location>
</feature>
<gene>
    <name evidence="2" type="ORF">DPMN_058205</name>
</gene>
<name>A0A9D4C1K8_DREPO</name>
<reference evidence="2" key="1">
    <citation type="journal article" date="2019" name="bioRxiv">
        <title>The Genome of the Zebra Mussel, Dreissena polymorpha: A Resource for Invasive Species Research.</title>
        <authorList>
            <person name="McCartney M.A."/>
            <person name="Auch B."/>
            <person name="Kono T."/>
            <person name="Mallez S."/>
            <person name="Zhang Y."/>
            <person name="Obille A."/>
            <person name="Becker A."/>
            <person name="Abrahante J.E."/>
            <person name="Garbe J."/>
            <person name="Badalamenti J.P."/>
            <person name="Herman A."/>
            <person name="Mangelson H."/>
            <person name="Liachko I."/>
            <person name="Sullivan S."/>
            <person name="Sone E.D."/>
            <person name="Koren S."/>
            <person name="Silverstein K.A.T."/>
            <person name="Beckman K.B."/>
            <person name="Gohl D.M."/>
        </authorList>
    </citation>
    <scope>NUCLEOTIDE SEQUENCE</scope>
    <source>
        <strain evidence="2">Duluth1</strain>
        <tissue evidence="2">Whole animal</tissue>
    </source>
</reference>
<evidence type="ECO:0000313" key="3">
    <source>
        <dbReference type="Proteomes" id="UP000828390"/>
    </source>
</evidence>
<feature type="non-terminal residue" evidence="2">
    <location>
        <position position="1"/>
    </location>
</feature>
<organism evidence="2 3">
    <name type="scientific">Dreissena polymorpha</name>
    <name type="common">Zebra mussel</name>
    <name type="synonym">Mytilus polymorpha</name>
    <dbReference type="NCBI Taxonomy" id="45954"/>
    <lineage>
        <taxon>Eukaryota</taxon>
        <taxon>Metazoa</taxon>
        <taxon>Spiralia</taxon>
        <taxon>Lophotrochozoa</taxon>
        <taxon>Mollusca</taxon>
        <taxon>Bivalvia</taxon>
        <taxon>Autobranchia</taxon>
        <taxon>Heteroconchia</taxon>
        <taxon>Euheterodonta</taxon>
        <taxon>Imparidentia</taxon>
        <taxon>Neoheterodontei</taxon>
        <taxon>Myida</taxon>
        <taxon>Dreissenoidea</taxon>
        <taxon>Dreissenidae</taxon>
        <taxon>Dreissena</taxon>
    </lineage>
</organism>
<comment type="caution">
    <text evidence="2">The sequence shown here is derived from an EMBL/GenBank/DDBJ whole genome shotgun (WGS) entry which is preliminary data.</text>
</comment>
<dbReference type="Proteomes" id="UP000828390">
    <property type="component" value="Unassembled WGS sequence"/>
</dbReference>
<evidence type="ECO:0000313" key="2">
    <source>
        <dbReference type="EMBL" id="KAH3715494.1"/>
    </source>
</evidence>
<evidence type="ECO:0000256" key="1">
    <source>
        <dbReference type="SAM" id="MobiDB-lite"/>
    </source>
</evidence>
<proteinExistence type="predicted"/>